<name>A0A1L3JA14_9SPHN</name>
<dbReference type="Gene3D" id="2.60.450.10">
    <property type="entry name" value="Lipopolysaccharide (LPS) transport protein A like domain"/>
    <property type="match status" value="1"/>
</dbReference>
<keyword evidence="1" id="KW-0812">Transmembrane</keyword>
<dbReference type="KEGG" id="sphl:LPB140_03000"/>
<feature type="transmembrane region" description="Helical" evidence="1">
    <location>
        <begin position="25"/>
        <end position="46"/>
    </location>
</feature>
<dbReference type="EMBL" id="CP018154">
    <property type="protein sequence ID" value="APG61964.1"/>
    <property type="molecule type" value="Genomic_DNA"/>
</dbReference>
<dbReference type="Proteomes" id="UP000242561">
    <property type="component" value="Chromosome"/>
</dbReference>
<sequence>MSIAADQQKSKRALFAQPGSSHDRIVGFLQVFLPLLVGALLAVLVFSPLANDREFSFVLDQKGVDVASERMRTSQALYRGKDAEGRPFLIEAGSAVQKSSGDSKINLEAMTGKAFIGKDQATIQAQRADYDIDQEYLQVNGPISLSTMSGYDMVVNNVTFFIKTQRMQSQGAVSGRTNIGTFSANRLNADLKARTITLSGNAQLRIDQNAIK</sequence>
<gene>
    <name evidence="2" type="ORF">LPB140_03000</name>
</gene>
<reference evidence="2 3" key="1">
    <citation type="submission" date="2016-11" db="EMBL/GenBank/DDBJ databases">
        <title>Sphingorhabdus sp. LPB0140, isolated from marine environment.</title>
        <authorList>
            <person name="Kim E."/>
            <person name="Yi H."/>
        </authorList>
    </citation>
    <scope>NUCLEOTIDE SEQUENCE [LARGE SCALE GENOMIC DNA]</scope>
    <source>
        <strain evidence="2 3">LPB0140</strain>
    </source>
</reference>
<evidence type="ECO:0000256" key="1">
    <source>
        <dbReference type="SAM" id="Phobius"/>
    </source>
</evidence>
<evidence type="ECO:0000313" key="3">
    <source>
        <dbReference type="Proteomes" id="UP000242561"/>
    </source>
</evidence>
<keyword evidence="1" id="KW-1133">Transmembrane helix</keyword>
<keyword evidence="3" id="KW-1185">Reference proteome</keyword>
<keyword evidence="1" id="KW-0472">Membrane</keyword>
<dbReference type="OrthoDB" id="7423492at2"/>
<dbReference type="AlphaFoldDB" id="A0A1L3JA14"/>
<evidence type="ECO:0000313" key="2">
    <source>
        <dbReference type="EMBL" id="APG61964.1"/>
    </source>
</evidence>
<evidence type="ECO:0008006" key="4">
    <source>
        <dbReference type="Google" id="ProtNLM"/>
    </source>
</evidence>
<dbReference type="Pfam" id="PF06835">
    <property type="entry name" value="LptC"/>
    <property type="match status" value="1"/>
</dbReference>
<dbReference type="STRING" id="1913578.LPB140_03000"/>
<accession>A0A1L3JA14</accession>
<protein>
    <recommendedName>
        <fullName evidence="4">LPS export ABC transporter periplasmic protein LptC</fullName>
    </recommendedName>
</protein>
<proteinExistence type="predicted"/>
<organism evidence="2 3">
    <name type="scientific">Sphingorhabdus lutea</name>
    <dbReference type="NCBI Taxonomy" id="1913578"/>
    <lineage>
        <taxon>Bacteria</taxon>
        <taxon>Pseudomonadati</taxon>
        <taxon>Pseudomonadota</taxon>
        <taxon>Alphaproteobacteria</taxon>
        <taxon>Sphingomonadales</taxon>
        <taxon>Sphingomonadaceae</taxon>
        <taxon>Sphingorhabdus</taxon>
    </lineage>
</organism>
<dbReference type="InterPro" id="IPR010664">
    <property type="entry name" value="LipoPS_assembly_LptC-rel"/>
</dbReference>